<proteinExistence type="predicted"/>
<reference evidence="1" key="2">
    <citation type="journal article" date="2015" name="Data Brief">
        <title>Shoot transcriptome of the giant reed, Arundo donax.</title>
        <authorList>
            <person name="Barrero R.A."/>
            <person name="Guerrero F.D."/>
            <person name="Moolhuijzen P."/>
            <person name="Goolsby J.A."/>
            <person name="Tidwell J."/>
            <person name="Bellgard S.E."/>
            <person name="Bellgard M.I."/>
        </authorList>
    </citation>
    <scope>NUCLEOTIDE SEQUENCE</scope>
    <source>
        <tissue evidence="1">Shoot tissue taken approximately 20 cm above the soil surface</tissue>
    </source>
</reference>
<reference evidence="1" key="1">
    <citation type="submission" date="2014-09" db="EMBL/GenBank/DDBJ databases">
        <authorList>
            <person name="Magalhaes I.L.F."/>
            <person name="Oliveira U."/>
            <person name="Santos F.R."/>
            <person name="Vidigal T.H.D.A."/>
            <person name="Brescovit A.D."/>
            <person name="Santos A.J."/>
        </authorList>
    </citation>
    <scope>NUCLEOTIDE SEQUENCE</scope>
    <source>
        <tissue evidence="1">Shoot tissue taken approximately 20 cm above the soil surface</tissue>
    </source>
</reference>
<dbReference type="EMBL" id="GBRH01215482">
    <property type="protein sequence ID" value="JAD82413.1"/>
    <property type="molecule type" value="Transcribed_RNA"/>
</dbReference>
<protein>
    <submittedName>
        <fullName evidence="1">Uncharacterized protein</fullName>
    </submittedName>
</protein>
<name>A0A0A9D6U5_ARUDO</name>
<sequence length="8" mass="836">MTSSSAPR</sequence>
<evidence type="ECO:0000313" key="1">
    <source>
        <dbReference type="EMBL" id="JAD82413.1"/>
    </source>
</evidence>
<organism evidence="1">
    <name type="scientific">Arundo donax</name>
    <name type="common">Giant reed</name>
    <name type="synonym">Donax arundinaceus</name>
    <dbReference type="NCBI Taxonomy" id="35708"/>
    <lineage>
        <taxon>Eukaryota</taxon>
        <taxon>Viridiplantae</taxon>
        <taxon>Streptophyta</taxon>
        <taxon>Embryophyta</taxon>
        <taxon>Tracheophyta</taxon>
        <taxon>Spermatophyta</taxon>
        <taxon>Magnoliopsida</taxon>
        <taxon>Liliopsida</taxon>
        <taxon>Poales</taxon>
        <taxon>Poaceae</taxon>
        <taxon>PACMAD clade</taxon>
        <taxon>Arundinoideae</taxon>
        <taxon>Arundineae</taxon>
        <taxon>Arundo</taxon>
    </lineage>
</organism>
<accession>A0A0A9D6U5</accession>